<dbReference type="PANTHER" id="PTHR11561:SF0">
    <property type="entry name" value="PHOSPHOENOLPYRUVATE CARBOXYKINASE [GTP]-RELATED"/>
    <property type="match status" value="1"/>
</dbReference>
<feature type="domain" description="Phosphoenolpyruvate carboxykinase C-terminal P-loop" evidence="10">
    <location>
        <begin position="263"/>
        <end position="321"/>
    </location>
</feature>
<dbReference type="AlphaFoldDB" id="T0ZMR9"/>
<keyword evidence="12" id="KW-0670">Pyruvate</keyword>
<dbReference type="InterPro" id="IPR008210">
    <property type="entry name" value="PEP_carboxykinase_N"/>
</dbReference>
<evidence type="ECO:0000256" key="5">
    <source>
        <dbReference type="ARBA" id="ARBA00022741"/>
    </source>
</evidence>
<dbReference type="Pfam" id="PF00821">
    <property type="entry name" value="PEPCK_GTP"/>
    <property type="match status" value="1"/>
</dbReference>
<sequence>MLGIYDISEAEKEFVISRKLGEELTGNAFYRKLENSNRELAERFKESVAEAARLLEPSSVYVVSDVKATKDMLISKLVKDGLLIPMNADYPNSYLYRSDPSDVARSEKDTYICTSGSKEDVGPTNNWIHTDEAKSKLFQLLRSSLNGKTMYVIPYWLGPKGSAHGQGGIQVTDSLYVVVSLLLMVRCGEDSASDIARSGKFVFGIHSTKNLDPKNKYICHFPEENEGSGLIISVNSNYGGNALLSKKCHALRIASTRARNEGWLAEHMMMIGVKSPSGEEVFISAAFPSASGKTNLSMLDPPEKLKREGWKTSLISDDIIW</sequence>
<dbReference type="GO" id="GO:0046327">
    <property type="term" value="P:glycerol biosynthetic process from pyruvate"/>
    <property type="evidence" value="ECO:0007669"/>
    <property type="project" value="TreeGrafter"/>
</dbReference>
<evidence type="ECO:0000256" key="8">
    <source>
        <dbReference type="ARBA" id="ARBA00023211"/>
    </source>
</evidence>
<evidence type="ECO:0000256" key="4">
    <source>
        <dbReference type="ARBA" id="ARBA00022723"/>
    </source>
</evidence>
<protein>
    <recommendedName>
        <fullName evidence="3">phosphoenolpyruvate carboxykinase (GTP)</fullName>
        <ecNumber evidence="3">4.1.1.32</ecNumber>
    </recommendedName>
</protein>
<evidence type="ECO:0000256" key="3">
    <source>
        <dbReference type="ARBA" id="ARBA00012306"/>
    </source>
</evidence>
<evidence type="ECO:0000259" key="11">
    <source>
        <dbReference type="Pfam" id="PF17297"/>
    </source>
</evidence>
<keyword evidence="4" id="KW-0479">Metal-binding</keyword>
<dbReference type="GO" id="GO:0005829">
    <property type="term" value="C:cytosol"/>
    <property type="evidence" value="ECO:0007669"/>
    <property type="project" value="TreeGrafter"/>
</dbReference>
<organism evidence="12">
    <name type="scientific">mine drainage metagenome</name>
    <dbReference type="NCBI Taxonomy" id="410659"/>
    <lineage>
        <taxon>unclassified sequences</taxon>
        <taxon>metagenomes</taxon>
        <taxon>ecological metagenomes</taxon>
    </lineage>
</organism>
<dbReference type="Gene3D" id="3.90.228.20">
    <property type="match status" value="1"/>
</dbReference>
<dbReference type="GO" id="GO:0033993">
    <property type="term" value="P:response to lipid"/>
    <property type="evidence" value="ECO:0007669"/>
    <property type="project" value="TreeGrafter"/>
</dbReference>
<dbReference type="InterPro" id="IPR008209">
    <property type="entry name" value="PEP_carboxykinase_GTP"/>
</dbReference>
<dbReference type="EC" id="4.1.1.32" evidence="3"/>
<evidence type="ECO:0000256" key="9">
    <source>
        <dbReference type="ARBA" id="ARBA00023239"/>
    </source>
</evidence>
<gene>
    <name evidence="12" type="ORF">B1B_11524</name>
</gene>
<accession>T0ZMR9</accession>
<dbReference type="GO" id="GO:0004613">
    <property type="term" value="F:phosphoenolpyruvate carboxykinase (GTP) activity"/>
    <property type="evidence" value="ECO:0007669"/>
    <property type="project" value="UniProtKB-EC"/>
</dbReference>
<evidence type="ECO:0000256" key="6">
    <source>
        <dbReference type="ARBA" id="ARBA00022793"/>
    </source>
</evidence>
<feature type="non-terminal residue" evidence="12">
    <location>
        <position position="321"/>
    </location>
</feature>
<dbReference type="Gene3D" id="3.40.449.10">
    <property type="entry name" value="Phosphoenolpyruvate Carboxykinase, domain 1"/>
    <property type="match status" value="1"/>
</dbReference>
<dbReference type="EMBL" id="AUZY01007500">
    <property type="protein sequence ID" value="EQD49646.1"/>
    <property type="molecule type" value="Genomic_DNA"/>
</dbReference>
<dbReference type="GO" id="GO:0030145">
    <property type="term" value="F:manganese ion binding"/>
    <property type="evidence" value="ECO:0007669"/>
    <property type="project" value="TreeGrafter"/>
</dbReference>
<proteinExistence type="inferred from homology"/>
<keyword evidence="6" id="KW-0210">Decarboxylase</keyword>
<comment type="cofactor">
    <cofactor evidence="1">
        <name>Mn(2+)</name>
        <dbReference type="ChEBI" id="CHEBI:29035"/>
    </cofactor>
</comment>
<dbReference type="GO" id="GO:0005525">
    <property type="term" value="F:GTP binding"/>
    <property type="evidence" value="ECO:0007669"/>
    <property type="project" value="UniProtKB-KW"/>
</dbReference>
<keyword evidence="8" id="KW-0464">Manganese</keyword>
<keyword evidence="12" id="KW-0808">Transferase</keyword>
<reference evidence="12" key="1">
    <citation type="submission" date="2013-08" db="EMBL/GenBank/DDBJ databases">
        <authorList>
            <person name="Mendez C."/>
            <person name="Richter M."/>
            <person name="Ferrer M."/>
            <person name="Sanchez J."/>
        </authorList>
    </citation>
    <scope>NUCLEOTIDE SEQUENCE</scope>
</reference>
<keyword evidence="7" id="KW-0342">GTP-binding</keyword>
<comment type="similarity">
    <text evidence="2">Belongs to the phosphoenolpyruvate carboxykinase [GTP] family.</text>
</comment>
<name>T0ZMR9_9ZZZZ</name>
<evidence type="ECO:0000256" key="1">
    <source>
        <dbReference type="ARBA" id="ARBA00001936"/>
    </source>
</evidence>
<comment type="caution">
    <text evidence="12">The sequence shown here is derived from an EMBL/GenBank/DDBJ whole genome shotgun (WGS) entry which is preliminary data.</text>
</comment>
<keyword evidence="12" id="KW-0418">Kinase</keyword>
<dbReference type="GO" id="GO:0006094">
    <property type="term" value="P:gluconeogenesis"/>
    <property type="evidence" value="ECO:0007669"/>
    <property type="project" value="InterPro"/>
</dbReference>
<dbReference type="PANTHER" id="PTHR11561">
    <property type="entry name" value="PHOSPHOENOLPYRUVATE CARBOXYKINASE"/>
    <property type="match status" value="1"/>
</dbReference>
<dbReference type="GO" id="GO:0016301">
    <property type="term" value="F:kinase activity"/>
    <property type="evidence" value="ECO:0007669"/>
    <property type="project" value="UniProtKB-KW"/>
</dbReference>
<dbReference type="SUPFAM" id="SSF68923">
    <property type="entry name" value="PEP carboxykinase N-terminal domain"/>
    <property type="match status" value="1"/>
</dbReference>
<feature type="domain" description="Phosphoenolpyruvate carboxykinase GTP-utilising N-terminal" evidence="11">
    <location>
        <begin position="48"/>
        <end position="259"/>
    </location>
</feature>
<dbReference type="GO" id="GO:0006107">
    <property type="term" value="P:oxaloacetate metabolic process"/>
    <property type="evidence" value="ECO:0007669"/>
    <property type="project" value="TreeGrafter"/>
</dbReference>
<evidence type="ECO:0000313" key="12">
    <source>
        <dbReference type="EMBL" id="EQD49646.1"/>
    </source>
</evidence>
<reference evidence="12" key="2">
    <citation type="journal article" date="2014" name="ISME J.">
        <title>Microbial stratification in low pH oxic and suboxic macroscopic growths along an acid mine drainage.</title>
        <authorList>
            <person name="Mendez-Garcia C."/>
            <person name="Mesa V."/>
            <person name="Sprenger R.R."/>
            <person name="Richter M."/>
            <person name="Diez M.S."/>
            <person name="Solano J."/>
            <person name="Bargiela R."/>
            <person name="Golyshina O.V."/>
            <person name="Manteca A."/>
            <person name="Ramos J.L."/>
            <person name="Gallego J.R."/>
            <person name="Llorente I."/>
            <person name="Martins Dos Santos V.A."/>
            <person name="Jensen O.N."/>
            <person name="Pelaez A.I."/>
            <person name="Sanchez J."/>
            <person name="Ferrer M."/>
        </authorList>
    </citation>
    <scope>NUCLEOTIDE SEQUENCE</scope>
</reference>
<dbReference type="InterPro" id="IPR035077">
    <property type="entry name" value="PEP_carboxykinase_GTP_C"/>
</dbReference>
<keyword evidence="5" id="KW-0547">Nucleotide-binding</keyword>
<keyword evidence="9" id="KW-0456">Lyase</keyword>
<evidence type="ECO:0000259" key="10">
    <source>
        <dbReference type="Pfam" id="PF00821"/>
    </source>
</evidence>
<dbReference type="Pfam" id="PF17297">
    <property type="entry name" value="PEPCK_N"/>
    <property type="match status" value="1"/>
</dbReference>
<dbReference type="GO" id="GO:0071333">
    <property type="term" value="P:cellular response to glucose stimulus"/>
    <property type="evidence" value="ECO:0007669"/>
    <property type="project" value="TreeGrafter"/>
</dbReference>
<dbReference type="SUPFAM" id="SSF53795">
    <property type="entry name" value="PEP carboxykinase-like"/>
    <property type="match status" value="1"/>
</dbReference>
<evidence type="ECO:0000256" key="2">
    <source>
        <dbReference type="ARBA" id="ARBA00005796"/>
    </source>
</evidence>
<dbReference type="GO" id="GO:0019543">
    <property type="term" value="P:propionate catabolic process"/>
    <property type="evidence" value="ECO:0007669"/>
    <property type="project" value="TreeGrafter"/>
</dbReference>
<evidence type="ECO:0000256" key="7">
    <source>
        <dbReference type="ARBA" id="ARBA00023134"/>
    </source>
</evidence>
<dbReference type="InterPro" id="IPR035078">
    <property type="entry name" value="PEP_carboxykinase_GTP_N"/>
</dbReference>
<dbReference type="GO" id="GO:0042594">
    <property type="term" value="P:response to starvation"/>
    <property type="evidence" value="ECO:0007669"/>
    <property type="project" value="TreeGrafter"/>
</dbReference>
<dbReference type="InterPro" id="IPR013035">
    <property type="entry name" value="PEP_carboxykinase_C"/>
</dbReference>